<organism evidence="3 4">
    <name type="scientific">Heterodera trifolii</name>
    <dbReference type="NCBI Taxonomy" id="157864"/>
    <lineage>
        <taxon>Eukaryota</taxon>
        <taxon>Metazoa</taxon>
        <taxon>Ecdysozoa</taxon>
        <taxon>Nematoda</taxon>
        <taxon>Chromadorea</taxon>
        <taxon>Rhabditida</taxon>
        <taxon>Tylenchina</taxon>
        <taxon>Tylenchomorpha</taxon>
        <taxon>Tylenchoidea</taxon>
        <taxon>Heteroderidae</taxon>
        <taxon>Heteroderinae</taxon>
        <taxon>Heterodera</taxon>
    </lineage>
</organism>
<protein>
    <submittedName>
        <fullName evidence="3">Uncharacterized protein</fullName>
    </submittedName>
</protein>
<dbReference type="EMBL" id="JBICBT010000087">
    <property type="protein sequence ID" value="KAL3123826.1"/>
    <property type="molecule type" value="Genomic_DNA"/>
</dbReference>
<keyword evidence="2" id="KW-0472">Membrane</keyword>
<dbReference type="Proteomes" id="UP001620626">
    <property type="component" value="Unassembled WGS sequence"/>
</dbReference>
<gene>
    <name evidence="3" type="ORF">niasHT_010039</name>
</gene>
<keyword evidence="2" id="KW-0812">Transmembrane</keyword>
<feature type="transmembrane region" description="Helical" evidence="2">
    <location>
        <begin position="121"/>
        <end position="142"/>
    </location>
</feature>
<feature type="transmembrane region" description="Helical" evidence="2">
    <location>
        <begin position="63"/>
        <end position="87"/>
    </location>
</feature>
<accession>A0ABD2M8J8</accession>
<name>A0ABD2M8J8_9BILA</name>
<proteinExistence type="predicted"/>
<sequence length="406" mass="45755">MPFSPPSPSVCPLVLLLYSQSPVLRLLFLTQSIASFVSLLVLVFGMVRLLIRPLVPTHQRNTILLLSLCLSLLLGNIGVLLSTLYHLHVPLFRPTSSLCFWLSFSIGDCLMIRSLLNVSLFSAYLSGVCFALERVVSSLLLLRNGRIKWAIAISLVILQWLLSFLAVFPAKHSAISTPFVVSEFPPVSRQLFPHCAMLTPSPTQLHPHFFVLLGMQAFVLATFSILTYHNHFDPMTKCELARRNPIVAEQVLATEQSLPIASFAVAFFLFNTLLDRPFLRTIVNTFGGREDNENEGTAQKALRGAIWSEFQTLALPLASLLFVWILFLQNRNLSDSPPAGEEFYERMRNGGMIKEKAKEIEQNGTRNIEKSTKERPLVRGKPMERTENGEEGAKEHMEERKTEERM</sequence>
<feature type="transmembrane region" description="Helical" evidence="2">
    <location>
        <begin position="149"/>
        <end position="168"/>
    </location>
</feature>
<evidence type="ECO:0000256" key="2">
    <source>
        <dbReference type="SAM" id="Phobius"/>
    </source>
</evidence>
<keyword evidence="4" id="KW-1185">Reference proteome</keyword>
<feature type="transmembrane region" description="Helical" evidence="2">
    <location>
        <begin position="310"/>
        <end position="328"/>
    </location>
</feature>
<evidence type="ECO:0000256" key="1">
    <source>
        <dbReference type="SAM" id="MobiDB-lite"/>
    </source>
</evidence>
<feature type="transmembrane region" description="Helical" evidence="2">
    <location>
        <begin position="26"/>
        <end position="51"/>
    </location>
</feature>
<keyword evidence="2" id="KW-1133">Transmembrane helix</keyword>
<comment type="caution">
    <text evidence="3">The sequence shown here is derived from an EMBL/GenBank/DDBJ whole genome shotgun (WGS) entry which is preliminary data.</text>
</comment>
<dbReference type="AlphaFoldDB" id="A0ABD2M8J8"/>
<feature type="transmembrane region" description="Helical" evidence="2">
    <location>
        <begin position="251"/>
        <end position="270"/>
    </location>
</feature>
<reference evidence="3 4" key="1">
    <citation type="submission" date="2024-10" db="EMBL/GenBank/DDBJ databases">
        <authorList>
            <person name="Kim D."/>
        </authorList>
    </citation>
    <scope>NUCLEOTIDE SEQUENCE [LARGE SCALE GENOMIC DNA]</scope>
    <source>
        <strain evidence="3">BH-2024</strain>
    </source>
</reference>
<evidence type="ECO:0000313" key="4">
    <source>
        <dbReference type="Proteomes" id="UP001620626"/>
    </source>
</evidence>
<feature type="region of interest" description="Disordered" evidence="1">
    <location>
        <begin position="359"/>
        <end position="406"/>
    </location>
</feature>
<feature type="transmembrane region" description="Helical" evidence="2">
    <location>
        <begin position="209"/>
        <end position="230"/>
    </location>
</feature>
<evidence type="ECO:0000313" key="3">
    <source>
        <dbReference type="EMBL" id="KAL3123826.1"/>
    </source>
</evidence>